<protein>
    <submittedName>
        <fullName evidence="3">Colicin transporter</fullName>
    </submittedName>
</protein>
<name>A0A7Y0ETZ7_9BIFI</name>
<gene>
    <name evidence="3" type="ORF">G1C98_1121</name>
</gene>
<feature type="region of interest" description="Disordered" evidence="1">
    <location>
        <begin position="1"/>
        <end position="22"/>
    </location>
</feature>
<comment type="caution">
    <text evidence="3">The sequence shown here is derived from an EMBL/GenBank/DDBJ whole genome shotgun (WGS) entry which is preliminary data.</text>
</comment>
<proteinExistence type="predicted"/>
<reference evidence="3 4" key="1">
    <citation type="submission" date="2020-02" db="EMBL/GenBank/DDBJ databases">
        <title>Characterization of phylogenetic diversity of novel bifidobacterial species isolated in Czech ZOOs.</title>
        <authorList>
            <person name="Lugli G.A."/>
            <person name="Vera N.B."/>
            <person name="Ventura M."/>
        </authorList>
    </citation>
    <scope>NUCLEOTIDE SEQUENCE [LARGE SCALE GENOMIC DNA]</scope>
    <source>
        <strain evidence="3 4">DSM 109960</strain>
    </source>
</reference>
<evidence type="ECO:0000256" key="2">
    <source>
        <dbReference type="SAM" id="Phobius"/>
    </source>
</evidence>
<keyword evidence="4" id="KW-1185">Reference proteome</keyword>
<sequence>MTNKQHDVNKQGKKEQQEAQERKANRRTLITIVVVALVVCLCAGGWLMWNKHRFATAKETCAQTSDTLRVTMNEYNNLVNTDANDASGITADQVKDPKTVKTLAKELEAQAPEYIACAADNMKDYDAITNKLNDQISWYKSHTASLQKAVDAVEASKK</sequence>
<dbReference type="AlphaFoldDB" id="A0A7Y0ETZ7"/>
<organism evidence="3 4">
    <name type="scientific">Bifidobacterium erythrocebi</name>
    <dbReference type="NCBI Taxonomy" id="2675325"/>
    <lineage>
        <taxon>Bacteria</taxon>
        <taxon>Bacillati</taxon>
        <taxon>Actinomycetota</taxon>
        <taxon>Actinomycetes</taxon>
        <taxon>Bifidobacteriales</taxon>
        <taxon>Bifidobacteriaceae</taxon>
        <taxon>Bifidobacterium</taxon>
    </lineage>
</organism>
<evidence type="ECO:0000256" key="1">
    <source>
        <dbReference type="SAM" id="MobiDB-lite"/>
    </source>
</evidence>
<keyword evidence="2" id="KW-0812">Transmembrane</keyword>
<accession>A0A7Y0ETZ7</accession>
<dbReference type="RefSeq" id="WP_169080084.1">
    <property type="nucleotide sequence ID" value="NZ_JAAIIF010000008.1"/>
</dbReference>
<feature type="transmembrane region" description="Helical" evidence="2">
    <location>
        <begin position="29"/>
        <end position="49"/>
    </location>
</feature>
<keyword evidence="2" id="KW-1133">Transmembrane helix</keyword>
<evidence type="ECO:0000313" key="3">
    <source>
        <dbReference type="EMBL" id="NMM96385.1"/>
    </source>
</evidence>
<dbReference type="Proteomes" id="UP000529710">
    <property type="component" value="Unassembled WGS sequence"/>
</dbReference>
<keyword evidence="2" id="KW-0472">Membrane</keyword>
<evidence type="ECO:0000313" key="4">
    <source>
        <dbReference type="Proteomes" id="UP000529710"/>
    </source>
</evidence>
<dbReference type="EMBL" id="JAAIIF010000008">
    <property type="protein sequence ID" value="NMM96385.1"/>
    <property type="molecule type" value="Genomic_DNA"/>
</dbReference>